<comment type="catalytic activity">
    <reaction evidence="6">
        <text>a purine 2'-deoxy-D-ribonucleoside + phosphate = a purine nucleobase + 2-deoxy-alpha-D-ribose 1-phosphate</text>
        <dbReference type="Rhea" id="RHEA:36431"/>
        <dbReference type="ChEBI" id="CHEBI:26386"/>
        <dbReference type="ChEBI" id="CHEBI:43474"/>
        <dbReference type="ChEBI" id="CHEBI:57259"/>
        <dbReference type="ChEBI" id="CHEBI:142361"/>
        <dbReference type="EC" id="2.4.2.1"/>
    </reaction>
</comment>
<evidence type="ECO:0000256" key="6">
    <source>
        <dbReference type="ARBA" id="ARBA00048556"/>
    </source>
</evidence>
<gene>
    <name evidence="10" type="ORF">ESZ54_03195</name>
</gene>
<dbReference type="GO" id="GO:0005737">
    <property type="term" value="C:cytoplasm"/>
    <property type="evidence" value="ECO:0007669"/>
    <property type="project" value="TreeGrafter"/>
</dbReference>
<dbReference type="InterPro" id="IPR018099">
    <property type="entry name" value="Purine_phosphorylase-2_CS"/>
</dbReference>
<dbReference type="EC" id="2.4.2.1" evidence="7"/>
<dbReference type="PANTHER" id="PTHR11904:SF9">
    <property type="entry name" value="PURINE NUCLEOSIDE PHOSPHORYLASE-RELATED"/>
    <property type="match status" value="1"/>
</dbReference>
<evidence type="ECO:0000256" key="3">
    <source>
        <dbReference type="ARBA" id="ARBA00006751"/>
    </source>
</evidence>
<dbReference type="CDD" id="cd09009">
    <property type="entry name" value="PNP-EcPNPII_like"/>
    <property type="match status" value="1"/>
</dbReference>
<feature type="domain" description="Nucleoside phosphorylase" evidence="9">
    <location>
        <begin position="40"/>
        <end position="283"/>
    </location>
</feature>
<feature type="binding site" evidence="8">
    <location>
        <position position="78"/>
    </location>
    <ligand>
        <name>phosphate</name>
        <dbReference type="ChEBI" id="CHEBI:43474"/>
    </ligand>
</feature>
<feature type="binding site" evidence="8">
    <location>
        <position position="226"/>
    </location>
    <ligand>
        <name>phosphate</name>
        <dbReference type="ChEBI" id="CHEBI:43474"/>
    </ligand>
</feature>
<feature type="binding site" evidence="8">
    <location>
        <position position="130"/>
    </location>
    <ligand>
        <name>phosphate</name>
        <dbReference type="ChEBI" id="CHEBI:43474"/>
    </ligand>
</feature>
<dbReference type="PIRSF" id="PIRSF000477">
    <property type="entry name" value="PurNPase"/>
    <property type="match status" value="1"/>
</dbReference>
<feature type="binding site" evidence="8">
    <location>
        <position position="207"/>
    </location>
    <ligand>
        <name>a purine D-ribonucleoside</name>
        <dbReference type="ChEBI" id="CHEBI:142355"/>
    </ligand>
</feature>
<dbReference type="GO" id="GO:0009116">
    <property type="term" value="P:nucleoside metabolic process"/>
    <property type="evidence" value="ECO:0007669"/>
    <property type="project" value="InterPro"/>
</dbReference>
<keyword evidence="5 7" id="KW-0808">Transferase</keyword>
<comment type="similarity">
    <text evidence="3 7">Belongs to the PNP/MTAP phosphorylase family.</text>
</comment>
<dbReference type="NCBIfam" id="TIGR01697">
    <property type="entry name" value="PNPH-PUNA-XAPA"/>
    <property type="match status" value="1"/>
</dbReference>
<dbReference type="InterPro" id="IPR011268">
    <property type="entry name" value="Purine_phosphorylase"/>
</dbReference>
<dbReference type="InterPro" id="IPR035994">
    <property type="entry name" value="Nucleoside_phosphorylase_sf"/>
</dbReference>
<dbReference type="GO" id="GO:0004731">
    <property type="term" value="F:purine-nucleoside phosphorylase activity"/>
    <property type="evidence" value="ECO:0007669"/>
    <property type="project" value="UniProtKB-EC"/>
</dbReference>
<evidence type="ECO:0000256" key="8">
    <source>
        <dbReference type="PIRSR" id="PIRSR000477-2"/>
    </source>
</evidence>
<evidence type="ECO:0000256" key="1">
    <source>
        <dbReference type="ARBA" id="ARBA00002678"/>
    </source>
</evidence>
<comment type="pathway">
    <text evidence="2 7">Purine metabolism; purine nucleoside salvage.</text>
</comment>
<evidence type="ECO:0000256" key="2">
    <source>
        <dbReference type="ARBA" id="ARBA00005058"/>
    </source>
</evidence>
<dbReference type="OrthoDB" id="1523230at2"/>
<dbReference type="UniPathway" id="UPA00606"/>
<feature type="binding site" evidence="8">
    <location>
        <position position="47"/>
    </location>
    <ligand>
        <name>phosphate</name>
        <dbReference type="ChEBI" id="CHEBI:43474"/>
    </ligand>
</feature>
<dbReference type="Proteomes" id="UP000310506">
    <property type="component" value="Unassembled WGS sequence"/>
</dbReference>
<dbReference type="SUPFAM" id="SSF53167">
    <property type="entry name" value="Purine and uridine phosphorylases"/>
    <property type="match status" value="1"/>
</dbReference>
<keyword evidence="4 7" id="KW-0328">Glycosyltransferase</keyword>
<dbReference type="InterPro" id="IPR000845">
    <property type="entry name" value="Nucleoside_phosphorylase_d"/>
</dbReference>
<feature type="binding site" evidence="8">
    <location>
        <position position="249"/>
    </location>
    <ligand>
        <name>a purine D-ribonucleoside</name>
        <dbReference type="ChEBI" id="CHEBI:142355"/>
    </ligand>
</feature>
<evidence type="ECO:0000313" key="10">
    <source>
        <dbReference type="EMBL" id="THB61792.1"/>
    </source>
</evidence>
<evidence type="ECO:0000256" key="4">
    <source>
        <dbReference type="ARBA" id="ARBA00022676"/>
    </source>
</evidence>
<accession>A0A4S3B4L2</accession>
<dbReference type="AlphaFoldDB" id="A0A4S3B4L2"/>
<comment type="caution">
    <text evidence="10">The sequence shown here is derived from an EMBL/GenBank/DDBJ whole genome shotgun (WGS) entry which is preliminary data.</text>
</comment>
<evidence type="ECO:0000256" key="7">
    <source>
        <dbReference type="PIRNR" id="PIRNR000477"/>
    </source>
</evidence>
<feature type="binding site" evidence="8">
    <location>
        <begin position="98"/>
        <end position="100"/>
    </location>
    <ligand>
        <name>phosphate</name>
        <dbReference type="ChEBI" id="CHEBI:43474"/>
    </ligand>
</feature>
<dbReference type="PROSITE" id="PS01240">
    <property type="entry name" value="PNP_MTAP_2"/>
    <property type="match status" value="1"/>
</dbReference>
<sequence>MSFKKYDKGVNHPPSFKRMIIMSYKQSADYLKDKVLPDTKIAIVIGSGLSSIIDNIEGKQVISYADIPGFVKSTAPTHKGEMVIGELFGQPIICMNGRVHFYEGYDMSEITNYIKTLKLLGVETLILTNASGSMKQELEPGSLVVIEDHLNLSGRNPLIGTNDDAMGPRFVDMSNAYSKELIEKVMDGNEDVLTKGTYVFTTGPSFETPAEIRAYRMLGGDIVGMSTVPEAIMGAFCGLNTLAISCVSNYGTGIPGSNVSDEELVRVTGLSQKRFVRVIQQLFEKI</sequence>
<name>A0A4S3B4L2_9ENTE</name>
<dbReference type="Pfam" id="PF01048">
    <property type="entry name" value="PNP_UDP_1"/>
    <property type="match status" value="1"/>
</dbReference>
<dbReference type="Gene3D" id="3.40.50.1580">
    <property type="entry name" value="Nucleoside phosphorylase domain"/>
    <property type="match status" value="1"/>
</dbReference>
<protein>
    <recommendedName>
        <fullName evidence="7">Purine nucleoside phosphorylase</fullName>
        <ecNumber evidence="7">2.4.2.1</ecNumber>
    </recommendedName>
    <alternativeName>
        <fullName evidence="7">Inosine-guanosine phosphorylase</fullName>
    </alternativeName>
</protein>
<evidence type="ECO:0000256" key="5">
    <source>
        <dbReference type="ARBA" id="ARBA00022679"/>
    </source>
</evidence>
<dbReference type="PANTHER" id="PTHR11904">
    <property type="entry name" value="METHYLTHIOADENOSINE/PURINE NUCLEOSIDE PHOSPHORYLASE"/>
    <property type="match status" value="1"/>
</dbReference>
<dbReference type="NCBIfam" id="NF006054">
    <property type="entry name" value="PRK08202.1"/>
    <property type="match status" value="1"/>
</dbReference>
<keyword evidence="11" id="KW-1185">Reference proteome</keyword>
<proteinExistence type="inferred from homology"/>
<dbReference type="EMBL" id="SDGV01000007">
    <property type="protein sequence ID" value="THB61792.1"/>
    <property type="molecule type" value="Genomic_DNA"/>
</dbReference>
<organism evidence="10 11">
    <name type="scientific">Vagococcus silagei</name>
    <dbReference type="NCBI Taxonomy" id="2508885"/>
    <lineage>
        <taxon>Bacteria</taxon>
        <taxon>Bacillati</taxon>
        <taxon>Bacillota</taxon>
        <taxon>Bacilli</taxon>
        <taxon>Lactobacillales</taxon>
        <taxon>Enterococcaceae</taxon>
        <taxon>Vagococcus</taxon>
    </lineage>
</organism>
<evidence type="ECO:0000313" key="11">
    <source>
        <dbReference type="Proteomes" id="UP000310506"/>
    </source>
</evidence>
<comment type="function">
    <text evidence="1">The purine nucleoside phosphorylases catalyze the phosphorolytic breakdown of the N-glycosidic bond in the beta-(deoxy)ribonucleoside molecules, with the formation of the corresponding free purine bases and pentose-1-phosphate. Cleaves guanosine, inosine, 2'-deoxyguanosine and 2'-deoxyinosine.</text>
</comment>
<evidence type="ECO:0000259" key="9">
    <source>
        <dbReference type="Pfam" id="PF01048"/>
    </source>
</evidence>
<reference evidence="10 11" key="1">
    <citation type="submission" date="2019-01" db="EMBL/GenBank/DDBJ databases">
        <title>Vagococcus silagei sp. nov. isolated from brewer's grain.</title>
        <authorList>
            <person name="Guu J.-R."/>
        </authorList>
    </citation>
    <scope>NUCLEOTIDE SEQUENCE [LARGE SCALE GENOMIC DNA]</scope>
    <source>
        <strain evidence="10 11">2B-2</strain>
    </source>
</reference>